<keyword evidence="3 8" id="KW-0444">Lipid biosynthesis</keyword>
<sequence>MERRFEELADLMDEFGLVEAKLSGPDWKLLLRKGNATAPNPPLTATQVGPEHGLAEPLQEPEPEVELEEDGEPILSPMTGVYYSSPSPKAPAFVREGQEVQEGDVLCLIEAMKVFNEIVAPRTGIITKVLAKDQDLVQTDQELMVLKSE</sequence>
<protein>
    <recommendedName>
        <fullName evidence="2 8">Biotin carboxyl carrier protein of acetyl-CoA carboxylase</fullName>
    </recommendedName>
</protein>
<dbReference type="PRINTS" id="PR01071">
    <property type="entry name" value="ACOABIOTINCC"/>
</dbReference>
<dbReference type="CDD" id="cd06850">
    <property type="entry name" value="biotinyl_domain"/>
    <property type="match status" value="1"/>
</dbReference>
<gene>
    <name evidence="11" type="ORF">NPRO_00510</name>
</gene>
<comment type="pathway">
    <text evidence="1 8">Lipid metabolism; fatty acid biosynthesis.</text>
</comment>
<dbReference type="InterPro" id="IPR000089">
    <property type="entry name" value="Biotin_lipoyl"/>
</dbReference>
<feature type="domain" description="Lipoyl-binding" evidence="10">
    <location>
        <begin position="71"/>
        <end position="147"/>
    </location>
</feature>
<evidence type="ECO:0000313" key="12">
    <source>
        <dbReference type="Proteomes" id="UP000662873"/>
    </source>
</evidence>
<comment type="function">
    <text evidence="8">This protein is a component of the acetyl coenzyme A carboxylase complex; first, biotin carboxylase catalyzes the carboxylation of the carrier protein and then the transcarboxylase transfers the carboxyl group to form malonyl-CoA.</text>
</comment>
<dbReference type="InterPro" id="IPR001249">
    <property type="entry name" value="AcCoA_biotinCC"/>
</dbReference>
<dbReference type="InterPro" id="IPR050709">
    <property type="entry name" value="Biotin_Carboxyl_Carrier/Decarb"/>
</dbReference>
<evidence type="ECO:0000256" key="9">
    <source>
        <dbReference type="SAM" id="MobiDB-lite"/>
    </source>
</evidence>
<dbReference type="PANTHER" id="PTHR45266:SF3">
    <property type="entry name" value="OXALOACETATE DECARBOXYLASE ALPHA CHAIN"/>
    <property type="match status" value="1"/>
</dbReference>
<evidence type="ECO:0000256" key="5">
    <source>
        <dbReference type="ARBA" id="ARBA00023098"/>
    </source>
</evidence>
<dbReference type="InterPro" id="IPR001882">
    <property type="entry name" value="Biotin_BS"/>
</dbReference>
<dbReference type="PROSITE" id="PS00188">
    <property type="entry name" value="BIOTIN"/>
    <property type="match status" value="1"/>
</dbReference>
<accession>A0A809S1W6</accession>
<dbReference type="Proteomes" id="UP000662873">
    <property type="component" value="Chromosome"/>
</dbReference>
<evidence type="ECO:0000313" key="11">
    <source>
        <dbReference type="EMBL" id="BBO22456.1"/>
    </source>
</evidence>
<proteinExistence type="predicted"/>
<dbReference type="Pfam" id="PF00364">
    <property type="entry name" value="Biotin_lipoyl"/>
    <property type="match status" value="1"/>
</dbReference>
<dbReference type="PANTHER" id="PTHR45266">
    <property type="entry name" value="OXALOACETATE DECARBOXYLASE ALPHA CHAIN"/>
    <property type="match status" value="1"/>
</dbReference>
<name>A0A809S1W6_9BACT</name>
<feature type="region of interest" description="Disordered" evidence="9">
    <location>
        <begin position="33"/>
        <end position="56"/>
    </location>
</feature>
<dbReference type="InterPro" id="IPR011053">
    <property type="entry name" value="Single_hybrid_motif"/>
</dbReference>
<organism evidence="11 12">
    <name type="scientific">Candidatus Nitrosymbiomonas proteolyticus</name>
    <dbReference type="NCBI Taxonomy" id="2608984"/>
    <lineage>
        <taxon>Bacteria</taxon>
        <taxon>Bacillati</taxon>
        <taxon>Armatimonadota</taxon>
        <taxon>Armatimonadota incertae sedis</taxon>
        <taxon>Candidatus Nitrosymbiomonas</taxon>
    </lineage>
</organism>
<dbReference type="Gene3D" id="2.40.50.100">
    <property type="match status" value="1"/>
</dbReference>
<evidence type="ECO:0000256" key="6">
    <source>
        <dbReference type="ARBA" id="ARBA00023160"/>
    </source>
</evidence>
<dbReference type="UniPathway" id="UPA00094"/>
<dbReference type="EMBL" id="AP021858">
    <property type="protein sequence ID" value="BBO22456.1"/>
    <property type="molecule type" value="Genomic_DNA"/>
</dbReference>
<keyword evidence="5 8" id="KW-0443">Lipid metabolism</keyword>
<dbReference type="GO" id="GO:0006633">
    <property type="term" value="P:fatty acid biosynthetic process"/>
    <property type="evidence" value="ECO:0007669"/>
    <property type="project" value="UniProtKB-UniPathway"/>
</dbReference>
<evidence type="ECO:0000259" key="10">
    <source>
        <dbReference type="PROSITE" id="PS50968"/>
    </source>
</evidence>
<dbReference type="PROSITE" id="PS50968">
    <property type="entry name" value="BIOTINYL_LIPOYL"/>
    <property type="match status" value="1"/>
</dbReference>
<dbReference type="GO" id="GO:0003989">
    <property type="term" value="F:acetyl-CoA carboxylase activity"/>
    <property type="evidence" value="ECO:0007669"/>
    <property type="project" value="InterPro"/>
</dbReference>
<evidence type="ECO:0000256" key="8">
    <source>
        <dbReference type="RuleBase" id="RU364072"/>
    </source>
</evidence>
<reference evidence="11" key="1">
    <citation type="journal article" name="DNA Res.">
        <title>The physiological potential of anammox bacteria as revealed by their core genome structure.</title>
        <authorList>
            <person name="Okubo T."/>
            <person name="Toyoda A."/>
            <person name="Fukuhara K."/>
            <person name="Uchiyama I."/>
            <person name="Harigaya Y."/>
            <person name="Kuroiwa M."/>
            <person name="Suzuki T."/>
            <person name="Murakami Y."/>
            <person name="Suwa Y."/>
            <person name="Takami H."/>
        </authorList>
    </citation>
    <scope>NUCLEOTIDE SEQUENCE</scope>
    <source>
        <strain evidence="11">317325-2</strain>
    </source>
</reference>
<keyword evidence="6 8" id="KW-0275">Fatty acid biosynthesis</keyword>
<keyword evidence="4 8" id="KW-0276">Fatty acid metabolism</keyword>
<evidence type="ECO:0000256" key="4">
    <source>
        <dbReference type="ARBA" id="ARBA00022832"/>
    </source>
</evidence>
<evidence type="ECO:0000256" key="1">
    <source>
        <dbReference type="ARBA" id="ARBA00005194"/>
    </source>
</evidence>
<evidence type="ECO:0000256" key="3">
    <source>
        <dbReference type="ARBA" id="ARBA00022516"/>
    </source>
</evidence>
<dbReference type="AlphaFoldDB" id="A0A809S1W6"/>
<dbReference type="KEGG" id="npy:NPRO_00510"/>
<dbReference type="SUPFAM" id="SSF51230">
    <property type="entry name" value="Single hybrid motif"/>
    <property type="match status" value="1"/>
</dbReference>
<dbReference type="GO" id="GO:0009317">
    <property type="term" value="C:acetyl-CoA carboxylase complex"/>
    <property type="evidence" value="ECO:0007669"/>
    <property type="project" value="InterPro"/>
</dbReference>
<evidence type="ECO:0000256" key="2">
    <source>
        <dbReference type="ARBA" id="ARBA00017562"/>
    </source>
</evidence>
<evidence type="ECO:0000256" key="7">
    <source>
        <dbReference type="ARBA" id="ARBA00023267"/>
    </source>
</evidence>
<keyword evidence="7 8" id="KW-0092">Biotin</keyword>